<evidence type="ECO:0000256" key="9">
    <source>
        <dbReference type="ARBA" id="ARBA00022989"/>
    </source>
</evidence>
<comment type="catalytic activity">
    <reaction evidence="12">
        <text>K(+)(in) + H(+)(in) = K(+)(out) + H(+)(out)</text>
        <dbReference type="Rhea" id="RHEA:28490"/>
        <dbReference type="ChEBI" id="CHEBI:15378"/>
        <dbReference type="ChEBI" id="CHEBI:29103"/>
    </reaction>
</comment>
<comment type="subcellular location">
    <subcellularLocation>
        <location evidence="12">Cell membrane</location>
        <topology evidence="12">Multi-pass membrane protein</topology>
    </subcellularLocation>
    <subcellularLocation>
        <location evidence="1">Membrane</location>
        <topology evidence="1">Multi-pass membrane protein</topology>
    </subcellularLocation>
</comment>
<dbReference type="HAMAP" id="MF_01522">
    <property type="entry name" value="Kup"/>
    <property type="match status" value="1"/>
</dbReference>
<feature type="transmembrane region" description="Helical" evidence="12">
    <location>
        <begin position="175"/>
        <end position="193"/>
    </location>
</feature>
<keyword evidence="10 12" id="KW-0406">Ion transport</keyword>
<keyword evidence="6 12" id="KW-0812">Transmembrane</keyword>
<keyword evidence="7 12" id="KW-0769">Symport</keyword>
<evidence type="ECO:0000313" key="15">
    <source>
        <dbReference type="EMBL" id="NYT38618.1"/>
    </source>
</evidence>
<dbReference type="GO" id="GO:0005886">
    <property type="term" value="C:plasma membrane"/>
    <property type="evidence" value="ECO:0007669"/>
    <property type="project" value="UniProtKB-SubCell"/>
</dbReference>
<dbReference type="PANTHER" id="PTHR30540">
    <property type="entry name" value="OSMOTIC STRESS POTASSIUM TRANSPORTER"/>
    <property type="match status" value="1"/>
</dbReference>
<dbReference type="EMBL" id="JACCEW010000006">
    <property type="protein sequence ID" value="NYT38618.1"/>
    <property type="molecule type" value="Genomic_DNA"/>
</dbReference>
<organism evidence="15 16">
    <name type="scientific">Allopusillimonas soli</name>
    <dbReference type="NCBI Taxonomy" id="659016"/>
    <lineage>
        <taxon>Bacteria</taxon>
        <taxon>Pseudomonadati</taxon>
        <taxon>Pseudomonadota</taxon>
        <taxon>Betaproteobacteria</taxon>
        <taxon>Burkholderiales</taxon>
        <taxon>Alcaligenaceae</taxon>
        <taxon>Allopusillimonas</taxon>
    </lineage>
</organism>
<reference evidence="15 16" key="1">
    <citation type="submission" date="2020-07" db="EMBL/GenBank/DDBJ databases">
        <title>Taxonomic revisions and descriptions of new bacterial species based on genomic comparisons in the high-G+C-content subgroup of the family Alcaligenaceae.</title>
        <authorList>
            <person name="Szabo A."/>
            <person name="Felfoldi T."/>
        </authorList>
    </citation>
    <scope>NUCLEOTIDE SEQUENCE [LARGE SCALE GENOMIC DNA]</scope>
    <source>
        <strain evidence="15 16">DSM 25264</strain>
    </source>
</reference>
<evidence type="ECO:0000256" key="1">
    <source>
        <dbReference type="ARBA" id="ARBA00004141"/>
    </source>
</evidence>
<protein>
    <recommendedName>
        <fullName evidence="12">Probable potassium transport system protein Kup</fullName>
    </recommendedName>
</protein>
<feature type="transmembrane region" description="Helical" evidence="12">
    <location>
        <begin position="431"/>
        <end position="448"/>
    </location>
</feature>
<feature type="transmembrane region" description="Helical" evidence="12">
    <location>
        <begin position="349"/>
        <end position="367"/>
    </location>
</feature>
<dbReference type="AlphaFoldDB" id="A0A853FG31"/>
<comment type="similarity">
    <text evidence="2 12">Belongs to the HAK/KUP transporter (TC 2.A.72) family.</text>
</comment>
<dbReference type="InterPro" id="IPR003855">
    <property type="entry name" value="K+_transporter"/>
</dbReference>
<evidence type="ECO:0000313" key="16">
    <source>
        <dbReference type="Proteomes" id="UP000580517"/>
    </source>
</evidence>
<evidence type="ECO:0000256" key="3">
    <source>
        <dbReference type="ARBA" id="ARBA00022448"/>
    </source>
</evidence>
<keyword evidence="4 12" id="KW-1003">Cell membrane</keyword>
<dbReference type="InterPro" id="IPR053951">
    <property type="entry name" value="K_trans_N"/>
</dbReference>
<dbReference type="InterPro" id="IPR023051">
    <property type="entry name" value="Kup"/>
</dbReference>
<name>A0A853FG31_9BURK</name>
<feature type="transmembrane region" description="Helical" evidence="12">
    <location>
        <begin position="405"/>
        <end position="425"/>
    </location>
</feature>
<keyword evidence="8 12" id="KW-0630">Potassium</keyword>
<feature type="transmembrane region" description="Helical" evidence="12">
    <location>
        <begin position="373"/>
        <end position="393"/>
    </location>
</feature>
<dbReference type="OrthoDB" id="9805577at2"/>
<keyword evidence="11 12" id="KW-0472">Membrane</keyword>
<evidence type="ECO:0000259" key="14">
    <source>
        <dbReference type="Pfam" id="PF22776"/>
    </source>
</evidence>
<keyword evidence="5 12" id="KW-0633">Potassium transport</keyword>
<dbReference type="Pfam" id="PF22776">
    <property type="entry name" value="K_trans_C"/>
    <property type="match status" value="1"/>
</dbReference>
<dbReference type="GO" id="GO:0015293">
    <property type="term" value="F:symporter activity"/>
    <property type="evidence" value="ECO:0007669"/>
    <property type="project" value="UniProtKB-UniRule"/>
</dbReference>
<feature type="transmembrane region" description="Helical" evidence="12">
    <location>
        <begin position="284"/>
        <end position="307"/>
    </location>
</feature>
<evidence type="ECO:0000256" key="5">
    <source>
        <dbReference type="ARBA" id="ARBA00022538"/>
    </source>
</evidence>
<dbReference type="GO" id="GO:0015079">
    <property type="term" value="F:potassium ion transmembrane transporter activity"/>
    <property type="evidence" value="ECO:0007669"/>
    <property type="project" value="UniProtKB-UniRule"/>
</dbReference>
<feature type="transmembrane region" description="Helical" evidence="12">
    <location>
        <begin position="252"/>
        <end position="272"/>
    </location>
</feature>
<evidence type="ECO:0000256" key="11">
    <source>
        <dbReference type="ARBA" id="ARBA00023136"/>
    </source>
</evidence>
<evidence type="ECO:0000259" key="13">
    <source>
        <dbReference type="Pfam" id="PF02705"/>
    </source>
</evidence>
<feature type="transmembrane region" description="Helical" evidence="12">
    <location>
        <begin position="107"/>
        <end position="126"/>
    </location>
</feature>
<comment type="caution">
    <text evidence="15">The sequence shown here is derived from an EMBL/GenBank/DDBJ whole genome shotgun (WGS) entry which is preliminary data.</text>
</comment>
<accession>A0A853FG31</accession>
<feature type="transmembrane region" description="Helical" evidence="12">
    <location>
        <begin position="56"/>
        <end position="77"/>
    </location>
</feature>
<evidence type="ECO:0000256" key="4">
    <source>
        <dbReference type="ARBA" id="ARBA00022475"/>
    </source>
</evidence>
<dbReference type="Pfam" id="PF02705">
    <property type="entry name" value="K_trans"/>
    <property type="match status" value="1"/>
</dbReference>
<sequence>MTAIHRESPASPNALRPSPAILLGTLGVVFGDIGTSPLYAIKVSLSAFPVLDPEHILGVLSLLFWLLTIVVSLKYVACILRADNQGEGGILALMELAIARLEGRKRWLYIGFGLVGASLFYGDSIITPAISVMSAIEGLGIVSDQLDSWVVPLSLIVLASLFAIQSRGTGTMGKLFGPIMLVWFLVIGLLGLWRTVQTPMVLQALNPLWALQFIQDAPWDVFLLLGAIVLSVTGAEALYVDMGHFGRRAIRLAWYGLVMPALVCAYFGQGALLLRDPAAIKNPFFLLAPSPALLVLVVIATLATIIASQSVISGAFSITRQAVQLGYWPRMQIEHTSASAEGQIYLPRVNMLLFVAVMVLIVGFGSSDRLAHAYGFAVTGTMLMTSLLAFMVLPRKAKGLRRAIWLAALTVFLLIDILLFSSNALKIPQGGWLPLGIGLTIFTLMITWKRGRHRLHEALSEETHTLKEFMEGLETYPPTRVPGTAVFMSMIYGTVPPALLHNLKHNKVLHEQVLFLTVETARVPYVPFEERYILEKVGRSSWQARATWGFKQEPNVPQMLEQLAQDLPELNLEPLQVSYFLSRQTVLVVRKLPLLARMQRRIFALMARNATRSTRFYKIPPNRVVEMGMQQEI</sequence>
<dbReference type="InterPro" id="IPR053952">
    <property type="entry name" value="K_trans_C"/>
</dbReference>
<evidence type="ECO:0000256" key="10">
    <source>
        <dbReference type="ARBA" id="ARBA00023065"/>
    </source>
</evidence>
<feature type="domain" description="K+ potassium transporter integral membrane" evidence="13">
    <location>
        <begin position="22"/>
        <end position="471"/>
    </location>
</feature>
<keyword evidence="9 12" id="KW-1133">Transmembrane helix</keyword>
<feature type="transmembrane region" description="Helical" evidence="12">
    <location>
        <begin position="146"/>
        <end position="163"/>
    </location>
</feature>
<dbReference type="PANTHER" id="PTHR30540:SF79">
    <property type="entry name" value="LOW AFFINITY POTASSIUM TRANSPORT SYSTEM PROTEIN KUP"/>
    <property type="match status" value="1"/>
</dbReference>
<gene>
    <name evidence="12" type="primary">kup</name>
    <name evidence="15" type="ORF">H0A68_17185</name>
</gene>
<evidence type="ECO:0000256" key="6">
    <source>
        <dbReference type="ARBA" id="ARBA00022692"/>
    </source>
</evidence>
<proteinExistence type="inferred from homology"/>
<evidence type="ECO:0000256" key="8">
    <source>
        <dbReference type="ARBA" id="ARBA00022958"/>
    </source>
</evidence>
<feature type="transmembrane region" description="Helical" evidence="12">
    <location>
        <begin position="221"/>
        <end position="240"/>
    </location>
</feature>
<evidence type="ECO:0000256" key="2">
    <source>
        <dbReference type="ARBA" id="ARBA00007019"/>
    </source>
</evidence>
<evidence type="ECO:0000256" key="7">
    <source>
        <dbReference type="ARBA" id="ARBA00022847"/>
    </source>
</evidence>
<keyword evidence="3 12" id="KW-0813">Transport</keyword>
<dbReference type="Proteomes" id="UP000580517">
    <property type="component" value="Unassembled WGS sequence"/>
</dbReference>
<comment type="function">
    <text evidence="12">Transport of potassium into the cell. Likely operates as a K(+):H(+) symporter.</text>
</comment>
<keyword evidence="16" id="KW-1185">Reference proteome</keyword>
<evidence type="ECO:0000256" key="12">
    <source>
        <dbReference type="HAMAP-Rule" id="MF_01522"/>
    </source>
</evidence>
<feature type="domain" description="K+ potassium transporter C-terminal" evidence="14">
    <location>
        <begin position="482"/>
        <end position="633"/>
    </location>
</feature>
<feature type="transmembrane region" description="Helical" evidence="12">
    <location>
        <begin position="20"/>
        <end position="41"/>
    </location>
</feature>